<dbReference type="PANTHER" id="PTHR31412:SF0">
    <property type="entry name" value="ZINC METALLOPROTEASE EGY1, CHLOROPLASTIC-RELATED"/>
    <property type="match status" value="1"/>
</dbReference>
<feature type="transmembrane region" description="Helical" evidence="8">
    <location>
        <begin position="161"/>
        <end position="178"/>
    </location>
</feature>
<feature type="transmembrane region" description="Helical" evidence="8">
    <location>
        <begin position="357"/>
        <end position="377"/>
    </location>
</feature>
<dbReference type="GO" id="GO:0008233">
    <property type="term" value="F:peptidase activity"/>
    <property type="evidence" value="ECO:0007669"/>
    <property type="project" value="UniProtKB-KW"/>
</dbReference>
<proteinExistence type="predicted"/>
<keyword evidence="11" id="KW-1185">Reference proteome</keyword>
<keyword evidence="4" id="KW-0378">Hydrolase</keyword>
<sequence length="387" mass="41812">MTGSRDADRPPSPDEFSGVFDVYEVRRDEDAILYVGQPLANGDELERQLWQTFDARGYEIRLQQGYRGSEDVHLSRGEYVLVARPSSTSGGFPRTNVILFFLTIASTLLAGSVFWYQIPVTEQPLRMLEAWPFVVAIMGVLGVHELGHYVMSRYHGVDATLPYFIPVPTVIGSLGAVIRIKGRIPDRKALFDIGVAGPLAGLVATVVVTAVGLHLDPLAVQEPAGSAASGEQPVVLFNHPPLLELIATLVGAGGQVEDGVVHPVVFGGWVGMLVTLLNMLPVGQLDGGHIIRAMFGDRQRYIATLVPGALFTLALYVFLTSGWQSMTIWILWGIFAIGLAYSGPARPIDDSALDRKRIVLGIVTFVLAALCFTPIPVEIVEAAELAG</sequence>
<feature type="transmembrane region" description="Helical" evidence="8">
    <location>
        <begin position="97"/>
        <end position="118"/>
    </location>
</feature>
<evidence type="ECO:0000256" key="1">
    <source>
        <dbReference type="ARBA" id="ARBA00004141"/>
    </source>
</evidence>
<dbReference type="RefSeq" id="WP_092698484.1">
    <property type="nucleotide sequence ID" value="NZ_FNFC01000001.1"/>
</dbReference>
<feature type="transmembrane region" description="Helical" evidence="8">
    <location>
        <begin position="326"/>
        <end position="345"/>
    </location>
</feature>
<dbReference type="Proteomes" id="UP000198856">
    <property type="component" value="Unassembled WGS sequence"/>
</dbReference>
<evidence type="ECO:0000256" key="2">
    <source>
        <dbReference type="ARBA" id="ARBA00022670"/>
    </source>
</evidence>
<dbReference type="Pfam" id="PF02163">
    <property type="entry name" value="Peptidase_M50"/>
    <property type="match status" value="1"/>
</dbReference>
<dbReference type="STRING" id="890420.SAMN05216226_101187"/>
<gene>
    <name evidence="10" type="ORF">SAMN05216226_101187</name>
</gene>
<evidence type="ECO:0000259" key="9">
    <source>
        <dbReference type="Pfam" id="PF02163"/>
    </source>
</evidence>
<accession>A0A1G8RY86</accession>
<feature type="domain" description="Peptidase M50" evidence="9">
    <location>
        <begin position="133"/>
        <end position="300"/>
    </location>
</feature>
<dbReference type="InterPro" id="IPR008915">
    <property type="entry name" value="Peptidase_M50"/>
</dbReference>
<dbReference type="PANTHER" id="PTHR31412">
    <property type="entry name" value="ZINC METALLOPROTEASE EGY1"/>
    <property type="match status" value="1"/>
</dbReference>
<evidence type="ECO:0000256" key="4">
    <source>
        <dbReference type="ARBA" id="ARBA00022801"/>
    </source>
</evidence>
<evidence type="ECO:0000256" key="6">
    <source>
        <dbReference type="ARBA" id="ARBA00022989"/>
    </source>
</evidence>
<keyword evidence="7 8" id="KW-0472">Membrane</keyword>
<evidence type="ECO:0000256" key="3">
    <source>
        <dbReference type="ARBA" id="ARBA00022692"/>
    </source>
</evidence>
<feature type="transmembrane region" description="Helical" evidence="8">
    <location>
        <begin position="260"/>
        <end position="280"/>
    </location>
</feature>
<dbReference type="OrthoDB" id="19110at2157"/>
<evidence type="ECO:0000256" key="8">
    <source>
        <dbReference type="SAM" id="Phobius"/>
    </source>
</evidence>
<dbReference type="EMBL" id="FNFC01000001">
    <property type="protein sequence ID" value="SDJ21938.1"/>
    <property type="molecule type" value="Genomic_DNA"/>
</dbReference>
<protein>
    <submittedName>
        <fullName evidence="10">Peptidase family M50</fullName>
    </submittedName>
</protein>
<dbReference type="GO" id="GO:0006508">
    <property type="term" value="P:proteolysis"/>
    <property type="evidence" value="ECO:0007669"/>
    <property type="project" value="UniProtKB-KW"/>
</dbReference>
<dbReference type="GO" id="GO:0016020">
    <property type="term" value="C:membrane"/>
    <property type="evidence" value="ECO:0007669"/>
    <property type="project" value="UniProtKB-SubCell"/>
</dbReference>
<name>A0A1G8RY86_9EURY</name>
<feature type="transmembrane region" description="Helical" evidence="8">
    <location>
        <begin position="301"/>
        <end position="320"/>
    </location>
</feature>
<evidence type="ECO:0000313" key="10">
    <source>
        <dbReference type="EMBL" id="SDJ21938.1"/>
    </source>
</evidence>
<keyword evidence="3 8" id="KW-0812">Transmembrane</keyword>
<dbReference type="AlphaFoldDB" id="A0A1G8RY86"/>
<evidence type="ECO:0000313" key="11">
    <source>
        <dbReference type="Proteomes" id="UP000198856"/>
    </source>
</evidence>
<dbReference type="CDD" id="cd06160">
    <property type="entry name" value="S2P-M50_like_2"/>
    <property type="match status" value="1"/>
</dbReference>
<evidence type="ECO:0000256" key="5">
    <source>
        <dbReference type="ARBA" id="ARBA00022946"/>
    </source>
</evidence>
<reference evidence="10 11" key="1">
    <citation type="submission" date="2016-10" db="EMBL/GenBank/DDBJ databases">
        <authorList>
            <person name="de Groot N.N."/>
        </authorList>
    </citation>
    <scope>NUCLEOTIDE SEQUENCE [LARGE SCALE GENOMIC DNA]</scope>
    <source>
        <strain evidence="10 11">IBRC-M10015</strain>
    </source>
</reference>
<keyword evidence="6 8" id="KW-1133">Transmembrane helix</keyword>
<keyword evidence="2" id="KW-0645">Protease</keyword>
<dbReference type="InterPro" id="IPR044838">
    <property type="entry name" value="EGY1-like"/>
</dbReference>
<comment type="subcellular location">
    <subcellularLocation>
        <location evidence="1">Membrane</location>
        <topology evidence="1">Multi-pass membrane protein</topology>
    </subcellularLocation>
</comment>
<organism evidence="10 11">
    <name type="scientific">Halovenus aranensis</name>
    <dbReference type="NCBI Taxonomy" id="890420"/>
    <lineage>
        <taxon>Archaea</taxon>
        <taxon>Methanobacteriati</taxon>
        <taxon>Methanobacteriota</taxon>
        <taxon>Stenosarchaea group</taxon>
        <taxon>Halobacteria</taxon>
        <taxon>Halobacteriales</taxon>
        <taxon>Haloarculaceae</taxon>
        <taxon>Halovenus</taxon>
    </lineage>
</organism>
<evidence type="ECO:0000256" key="7">
    <source>
        <dbReference type="ARBA" id="ARBA00023136"/>
    </source>
</evidence>
<keyword evidence="5" id="KW-0809">Transit peptide</keyword>
<feature type="transmembrane region" description="Helical" evidence="8">
    <location>
        <begin position="190"/>
        <end position="213"/>
    </location>
</feature>